<dbReference type="PANTHER" id="PTHR21071">
    <property type="entry name" value="UDP-N-ACETYLENOLPYRUVOYLGLUCOSAMINE REDUCTASE"/>
    <property type="match status" value="1"/>
</dbReference>
<dbReference type="EMBL" id="RCCJ01000001">
    <property type="protein sequence ID" value="RLJ70352.1"/>
    <property type="molecule type" value="Genomic_DNA"/>
</dbReference>
<name>A0A497XT91_9AQUI</name>
<dbReference type="PANTHER" id="PTHR21071:SF4">
    <property type="entry name" value="UDP-N-ACETYLENOLPYRUVOYLGLUCOSAMINE REDUCTASE"/>
    <property type="match status" value="1"/>
</dbReference>
<dbReference type="Gene3D" id="3.90.78.10">
    <property type="entry name" value="UDP-N-acetylenolpyruvoylglucosamine reductase, C-terminal domain"/>
    <property type="match status" value="1"/>
</dbReference>
<dbReference type="GO" id="GO:0008762">
    <property type="term" value="F:UDP-N-acetylmuramate dehydrogenase activity"/>
    <property type="evidence" value="ECO:0007669"/>
    <property type="project" value="UniProtKB-UniRule"/>
</dbReference>
<evidence type="ECO:0000313" key="22">
    <source>
        <dbReference type="Proteomes" id="UP000267841"/>
    </source>
</evidence>
<keyword evidence="16 19" id="KW-0961">Cell wall biogenesis/degradation</keyword>
<dbReference type="HAMAP" id="MF_00037">
    <property type="entry name" value="MurB"/>
    <property type="match status" value="1"/>
</dbReference>
<evidence type="ECO:0000256" key="4">
    <source>
        <dbReference type="ARBA" id="ARBA00004752"/>
    </source>
</evidence>
<feature type="active site" evidence="19">
    <location>
        <position position="162"/>
    </location>
</feature>
<evidence type="ECO:0000256" key="14">
    <source>
        <dbReference type="ARBA" id="ARBA00023002"/>
    </source>
</evidence>
<evidence type="ECO:0000256" key="10">
    <source>
        <dbReference type="ARBA" id="ARBA00022827"/>
    </source>
</evidence>
<dbReference type="EC" id="1.3.1.98" evidence="5 19"/>
<keyword evidence="9 19" id="KW-0285">Flavoprotein</keyword>
<feature type="domain" description="FAD-binding PCMH-type" evidence="20">
    <location>
        <begin position="16"/>
        <end position="182"/>
    </location>
</feature>
<keyword evidence="8 19" id="KW-0132">Cell division</keyword>
<evidence type="ECO:0000256" key="8">
    <source>
        <dbReference type="ARBA" id="ARBA00022618"/>
    </source>
</evidence>
<dbReference type="AlphaFoldDB" id="A0A497XT91"/>
<feature type="active site" evidence="19">
    <location>
        <position position="280"/>
    </location>
</feature>
<dbReference type="InterPro" id="IPR036318">
    <property type="entry name" value="FAD-bd_PCMH-like_sf"/>
</dbReference>
<keyword evidence="14 19" id="KW-0560">Oxidoreductase</keyword>
<comment type="function">
    <text evidence="2 19">Cell wall formation.</text>
</comment>
<dbReference type="Pfam" id="PF02873">
    <property type="entry name" value="MurB_C"/>
    <property type="match status" value="1"/>
</dbReference>
<feature type="active site" description="Proton donor" evidence="19">
    <location>
        <position position="210"/>
    </location>
</feature>
<dbReference type="NCBIfam" id="NF010480">
    <property type="entry name" value="PRK13905.1"/>
    <property type="match status" value="1"/>
</dbReference>
<gene>
    <name evidence="19" type="primary">murB</name>
    <name evidence="21" type="ORF">BCF55_0621</name>
</gene>
<dbReference type="InterPro" id="IPR036635">
    <property type="entry name" value="MurB_C_sf"/>
</dbReference>
<evidence type="ECO:0000256" key="15">
    <source>
        <dbReference type="ARBA" id="ARBA00023306"/>
    </source>
</evidence>
<dbReference type="SUPFAM" id="SSF56194">
    <property type="entry name" value="Uridine diphospho-N-Acetylenolpyruvylglucosamine reductase, MurB, C-terminal domain"/>
    <property type="match status" value="1"/>
</dbReference>
<dbReference type="GO" id="GO:0071949">
    <property type="term" value="F:FAD binding"/>
    <property type="evidence" value="ECO:0007669"/>
    <property type="project" value="InterPro"/>
</dbReference>
<keyword evidence="7 19" id="KW-0963">Cytoplasm</keyword>
<comment type="catalytic activity">
    <reaction evidence="18 19">
        <text>UDP-N-acetyl-alpha-D-muramate + NADP(+) = UDP-N-acetyl-3-O-(1-carboxyvinyl)-alpha-D-glucosamine + NADPH + H(+)</text>
        <dbReference type="Rhea" id="RHEA:12248"/>
        <dbReference type="ChEBI" id="CHEBI:15378"/>
        <dbReference type="ChEBI" id="CHEBI:57783"/>
        <dbReference type="ChEBI" id="CHEBI:58349"/>
        <dbReference type="ChEBI" id="CHEBI:68483"/>
        <dbReference type="ChEBI" id="CHEBI:70757"/>
        <dbReference type="EC" id="1.3.1.98"/>
    </reaction>
</comment>
<dbReference type="Pfam" id="PF01565">
    <property type="entry name" value="FAD_binding_4"/>
    <property type="match status" value="1"/>
</dbReference>
<dbReference type="InterPro" id="IPR006094">
    <property type="entry name" value="Oxid_FAD_bind_N"/>
</dbReference>
<comment type="pathway">
    <text evidence="4 19">Cell wall biogenesis; peptidoglycan biosynthesis.</text>
</comment>
<dbReference type="InterPro" id="IPR016167">
    <property type="entry name" value="FAD-bd_PCMH_sub1"/>
</dbReference>
<keyword evidence="15 19" id="KW-0131">Cell cycle</keyword>
<dbReference type="GO" id="GO:0009252">
    <property type="term" value="P:peptidoglycan biosynthetic process"/>
    <property type="evidence" value="ECO:0007669"/>
    <property type="project" value="UniProtKB-UniRule"/>
</dbReference>
<dbReference type="GO" id="GO:0008360">
    <property type="term" value="P:regulation of cell shape"/>
    <property type="evidence" value="ECO:0007669"/>
    <property type="project" value="UniProtKB-KW"/>
</dbReference>
<evidence type="ECO:0000256" key="17">
    <source>
        <dbReference type="ARBA" id="ARBA00031026"/>
    </source>
</evidence>
<dbReference type="InterPro" id="IPR011601">
    <property type="entry name" value="MurB_C"/>
</dbReference>
<keyword evidence="12 19" id="KW-0133">Cell shape</keyword>
<dbReference type="RefSeq" id="WP_121009833.1">
    <property type="nucleotide sequence ID" value="NZ_RCCJ01000001.1"/>
</dbReference>
<dbReference type="GO" id="GO:0005829">
    <property type="term" value="C:cytosol"/>
    <property type="evidence" value="ECO:0007669"/>
    <property type="project" value="TreeGrafter"/>
</dbReference>
<dbReference type="SUPFAM" id="SSF56176">
    <property type="entry name" value="FAD-binding/transporter-associated domain-like"/>
    <property type="match status" value="1"/>
</dbReference>
<keyword evidence="13 19" id="KW-0573">Peptidoglycan synthesis</keyword>
<organism evidence="21 22">
    <name type="scientific">Hydrogenivirga caldilitoris</name>
    <dbReference type="NCBI Taxonomy" id="246264"/>
    <lineage>
        <taxon>Bacteria</taxon>
        <taxon>Pseudomonadati</taxon>
        <taxon>Aquificota</taxon>
        <taxon>Aquificia</taxon>
        <taxon>Aquificales</taxon>
        <taxon>Aquificaceae</taxon>
        <taxon>Hydrogenivirga</taxon>
    </lineage>
</organism>
<keyword evidence="11 19" id="KW-0521">NADP</keyword>
<evidence type="ECO:0000256" key="5">
    <source>
        <dbReference type="ARBA" id="ARBA00012518"/>
    </source>
</evidence>
<reference evidence="21 22" key="1">
    <citation type="submission" date="2018-10" db="EMBL/GenBank/DDBJ databases">
        <title>Genomic Encyclopedia of Archaeal and Bacterial Type Strains, Phase II (KMG-II): from individual species to whole genera.</title>
        <authorList>
            <person name="Goeker M."/>
        </authorList>
    </citation>
    <scope>NUCLEOTIDE SEQUENCE [LARGE SCALE GENOMIC DNA]</scope>
    <source>
        <strain evidence="21 22">DSM 16510</strain>
    </source>
</reference>
<evidence type="ECO:0000256" key="1">
    <source>
        <dbReference type="ARBA" id="ARBA00001974"/>
    </source>
</evidence>
<sequence>MNLLKNYNLSKLTTIRIGGKAKFFAQPADFNELRELILFSREKDIPIYVLGGGSNTIFGDIGGLVISLRKLTGMKVERKGEVFLIESLAGTPLREIVSLSVKENLDGLYRLVGFPATLGGAIAMNAGAFGVEISSFVRRVIFVDWNGEIKEKNSEEIEFSYRSSPFPREGLVLSCLLELPRSDTPVEGEFKRIREKRKRTQPIDKPTSGSTFKNPYPLYAGELLERVGMKSYRIGDVSFSEKHSNFLINHGEGRYGDVLKLVNEAKRRVYEEFGVRLEEEVRFIEDSGVDGWKVL</sequence>
<keyword evidence="22" id="KW-1185">Reference proteome</keyword>
<evidence type="ECO:0000256" key="19">
    <source>
        <dbReference type="HAMAP-Rule" id="MF_00037"/>
    </source>
</evidence>
<dbReference type="Gene3D" id="3.30.43.10">
    <property type="entry name" value="Uridine Diphospho-n-acetylenolpyruvylglucosamine Reductase, domain 2"/>
    <property type="match status" value="1"/>
</dbReference>
<dbReference type="InterPro" id="IPR003170">
    <property type="entry name" value="MurB"/>
</dbReference>
<dbReference type="GO" id="GO:0051301">
    <property type="term" value="P:cell division"/>
    <property type="evidence" value="ECO:0007669"/>
    <property type="project" value="UniProtKB-KW"/>
</dbReference>
<evidence type="ECO:0000256" key="12">
    <source>
        <dbReference type="ARBA" id="ARBA00022960"/>
    </source>
</evidence>
<accession>A0A497XT91</accession>
<dbReference type="Gene3D" id="3.30.465.10">
    <property type="match status" value="1"/>
</dbReference>
<keyword evidence="10 19" id="KW-0274">FAD</keyword>
<dbReference type="InterPro" id="IPR016169">
    <property type="entry name" value="FAD-bd_PCMH_sub2"/>
</dbReference>
<evidence type="ECO:0000256" key="9">
    <source>
        <dbReference type="ARBA" id="ARBA00022630"/>
    </source>
</evidence>
<comment type="caution">
    <text evidence="21">The sequence shown here is derived from an EMBL/GenBank/DDBJ whole genome shotgun (WGS) entry which is preliminary data.</text>
</comment>
<evidence type="ECO:0000256" key="11">
    <source>
        <dbReference type="ARBA" id="ARBA00022857"/>
    </source>
</evidence>
<dbReference type="InterPro" id="IPR016166">
    <property type="entry name" value="FAD-bd_PCMH"/>
</dbReference>
<evidence type="ECO:0000256" key="3">
    <source>
        <dbReference type="ARBA" id="ARBA00004496"/>
    </source>
</evidence>
<evidence type="ECO:0000256" key="13">
    <source>
        <dbReference type="ARBA" id="ARBA00022984"/>
    </source>
</evidence>
<proteinExistence type="inferred from homology"/>
<dbReference type="OrthoDB" id="9804753at2"/>
<protein>
    <recommendedName>
        <fullName evidence="6 19">UDP-N-acetylenolpyruvoylglucosamine reductase</fullName>
        <ecNumber evidence="5 19">1.3.1.98</ecNumber>
    </recommendedName>
    <alternativeName>
        <fullName evidence="17 19">UDP-N-acetylmuramate dehydrogenase</fullName>
    </alternativeName>
</protein>
<comment type="cofactor">
    <cofactor evidence="1 19">
        <name>FAD</name>
        <dbReference type="ChEBI" id="CHEBI:57692"/>
    </cofactor>
</comment>
<evidence type="ECO:0000313" key="21">
    <source>
        <dbReference type="EMBL" id="RLJ70352.1"/>
    </source>
</evidence>
<evidence type="ECO:0000259" key="20">
    <source>
        <dbReference type="PROSITE" id="PS51387"/>
    </source>
</evidence>
<dbReference type="GO" id="GO:0071555">
    <property type="term" value="P:cell wall organization"/>
    <property type="evidence" value="ECO:0007669"/>
    <property type="project" value="UniProtKB-KW"/>
</dbReference>
<dbReference type="PROSITE" id="PS51387">
    <property type="entry name" value="FAD_PCMH"/>
    <property type="match status" value="1"/>
</dbReference>
<comment type="similarity">
    <text evidence="19">Belongs to the MurB family.</text>
</comment>
<evidence type="ECO:0000256" key="16">
    <source>
        <dbReference type="ARBA" id="ARBA00023316"/>
    </source>
</evidence>
<dbReference type="NCBIfam" id="TIGR00179">
    <property type="entry name" value="murB"/>
    <property type="match status" value="1"/>
</dbReference>
<comment type="subcellular location">
    <subcellularLocation>
        <location evidence="3 19">Cytoplasm</location>
    </subcellularLocation>
</comment>
<dbReference type="UniPathway" id="UPA00219"/>
<evidence type="ECO:0000256" key="18">
    <source>
        <dbReference type="ARBA" id="ARBA00048914"/>
    </source>
</evidence>
<evidence type="ECO:0000256" key="2">
    <source>
        <dbReference type="ARBA" id="ARBA00003921"/>
    </source>
</evidence>
<evidence type="ECO:0000256" key="7">
    <source>
        <dbReference type="ARBA" id="ARBA00022490"/>
    </source>
</evidence>
<dbReference type="Proteomes" id="UP000267841">
    <property type="component" value="Unassembled WGS sequence"/>
</dbReference>
<evidence type="ECO:0000256" key="6">
    <source>
        <dbReference type="ARBA" id="ARBA00015188"/>
    </source>
</evidence>